<evidence type="ECO:0000256" key="3">
    <source>
        <dbReference type="ARBA" id="ARBA00022679"/>
    </source>
</evidence>
<evidence type="ECO:0000256" key="8">
    <source>
        <dbReference type="SAM" id="Phobius"/>
    </source>
</evidence>
<dbReference type="PANTHER" id="PTHR42943">
    <property type="entry name" value="GLUTATHIONE S-TRANSFERASE KAPPA"/>
    <property type="match status" value="1"/>
</dbReference>
<evidence type="ECO:0000256" key="5">
    <source>
        <dbReference type="ARBA" id="ARBA00073833"/>
    </source>
</evidence>
<dbReference type="GO" id="GO:0005739">
    <property type="term" value="C:mitochondrion"/>
    <property type="evidence" value="ECO:0007669"/>
    <property type="project" value="TreeGrafter"/>
</dbReference>
<dbReference type="GO" id="GO:0006749">
    <property type="term" value="P:glutathione metabolic process"/>
    <property type="evidence" value="ECO:0007669"/>
    <property type="project" value="TreeGrafter"/>
</dbReference>
<feature type="region of interest" description="Disordered" evidence="7">
    <location>
        <begin position="50"/>
        <end position="77"/>
    </location>
</feature>
<dbReference type="Gene3D" id="3.40.30.10">
    <property type="entry name" value="Glutaredoxin"/>
    <property type="match status" value="1"/>
</dbReference>
<dbReference type="FunFam" id="3.40.30.10:FF:000096">
    <property type="entry name" value="Glutathione S-transferase kappa"/>
    <property type="match status" value="1"/>
</dbReference>
<evidence type="ECO:0000256" key="4">
    <source>
        <dbReference type="ARBA" id="ARBA00047960"/>
    </source>
</evidence>
<dbReference type="InterPro" id="IPR046539">
    <property type="entry name" value="DUF6604"/>
</dbReference>
<proteinExistence type="inferred from homology"/>
<dbReference type="InterPro" id="IPR036249">
    <property type="entry name" value="Thioredoxin-like_sf"/>
</dbReference>
<keyword evidence="8" id="KW-0472">Membrane</keyword>
<keyword evidence="8" id="KW-0812">Transmembrane</keyword>
<dbReference type="Pfam" id="PF20253">
    <property type="entry name" value="DUF6604"/>
    <property type="match status" value="1"/>
</dbReference>
<dbReference type="Pfam" id="PF01323">
    <property type="entry name" value="DSBA"/>
    <property type="match status" value="1"/>
</dbReference>
<feature type="region of interest" description="Disordered" evidence="7">
    <location>
        <begin position="1015"/>
        <end position="1041"/>
    </location>
</feature>
<keyword evidence="8" id="KW-1133">Transmembrane helix</keyword>
<dbReference type="GO" id="GO:0004602">
    <property type="term" value="F:glutathione peroxidase activity"/>
    <property type="evidence" value="ECO:0007669"/>
    <property type="project" value="TreeGrafter"/>
</dbReference>
<dbReference type="PANTHER" id="PTHR42943:SF2">
    <property type="entry name" value="GLUTATHIONE S-TRANSFERASE KAPPA 1"/>
    <property type="match status" value="1"/>
</dbReference>
<feature type="domain" description="DUF6604" evidence="10">
    <location>
        <begin position="827"/>
        <end position="912"/>
    </location>
</feature>
<feature type="region of interest" description="Disordered" evidence="7">
    <location>
        <begin position="822"/>
        <end position="844"/>
    </location>
</feature>
<evidence type="ECO:0000259" key="9">
    <source>
        <dbReference type="Pfam" id="PF01323"/>
    </source>
</evidence>
<comment type="similarity">
    <text evidence="1">Belongs to the GST superfamily. Kappa family.</text>
</comment>
<keyword evidence="12" id="KW-1185">Reference proteome</keyword>
<name>A0A364N4G9_STELY</name>
<feature type="domain" description="DSBA-like thioredoxin" evidence="9">
    <location>
        <begin position="592"/>
        <end position="792"/>
    </location>
</feature>
<evidence type="ECO:0000256" key="2">
    <source>
        <dbReference type="ARBA" id="ARBA00012452"/>
    </source>
</evidence>
<feature type="transmembrane region" description="Helical" evidence="8">
    <location>
        <begin position="83"/>
        <end position="102"/>
    </location>
</feature>
<dbReference type="AlphaFoldDB" id="A0A364N4G9"/>
<dbReference type="EMBL" id="QGDH01000060">
    <property type="protein sequence ID" value="RAR11094.1"/>
    <property type="molecule type" value="Genomic_DNA"/>
</dbReference>
<reference evidence="12" key="1">
    <citation type="submission" date="2018-05" db="EMBL/GenBank/DDBJ databases">
        <title>Draft genome sequence of Stemphylium lycopersici strain CIDEFI 213.</title>
        <authorList>
            <person name="Medina R."/>
            <person name="Franco M.E.E."/>
            <person name="Lucentini C.G."/>
            <person name="Saparrat M.C.N."/>
            <person name="Balatti P.A."/>
        </authorList>
    </citation>
    <scope>NUCLEOTIDE SEQUENCE [LARGE SCALE GENOMIC DNA]</scope>
    <source>
        <strain evidence="12">CIDEFI 213</strain>
    </source>
</reference>
<dbReference type="EC" id="2.5.1.18" evidence="2"/>
<evidence type="ECO:0000313" key="11">
    <source>
        <dbReference type="EMBL" id="RAR11094.1"/>
    </source>
</evidence>
<evidence type="ECO:0000259" key="10">
    <source>
        <dbReference type="Pfam" id="PF20253"/>
    </source>
</evidence>
<accession>A0A364N4G9</accession>
<dbReference type="Proteomes" id="UP000249619">
    <property type="component" value="Unassembled WGS sequence"/>
</dbReference>
<dbReference type="InterPro" id="IPR001853">
    <property type="entry name" value="DSBA-like_thioredoxin_dom"/>
</dbReference>
<organism evidence="11 12">
    <name type="scientific">Stemphylium lycopersici</name>
    <name type="common">Tomato gray leaf spot disease fungus</name>
    <name type="synonym">Thyrospora lycopersici</name>
    <dbReference type="NCBI Taxonomy" id="183478"/>
    <lineage>
        <taxon>Eukaryota</taxon>
        <taxon>Fungi</taxon>
        <taxon>Dikarya</taxon>
        <taxon>Ascomycota</taxon>
        <taxon>Pezizomycotina</taxon>
        <taxon>Dothideomycetes</taxon>
        <taxon>Pleosporomycetidae</taxon>
        <taxon>Pleosporales</taxon>
        <taxon>Pleosporineae</taxon>
        <taxon>Pleosporaceae</taxon>
        <taxon>Stemphylium</taxon>
    </lineage>
</organism>
<evidence type="ECO:0000256" key="7">
    <source>
        <dbReference type="SAM" id="MobiDB-lite"/>
    </source>
</evidence>
<dbReference type="GO" id="GO:0004364">
    <property type="term" value="F:glutathione transferase activity"/>
    <property type="evidence" value="ECO:0007669"/>
    <property type="project" value="UniProtKB-EC"/>
</dbReference>
<keyword evidence="3" id="KW-0808">Transferase</keyword>
<sequence>MLNQATQKFTKMHARRNPNLSIQSTAQYSQLEPPLQSATSSAFLSPTVPSRRGLLARSPPPSPSLPSLLPKHGKTPQPNHSKLVKRILIGCCGVAFLLWIVLRQIYASSQQAVSYEEENAEEWEMVGGSLLPHEPSAVALQDAKGKMRWTVSIPSDYNFPLLPAQYRDVCHQAMEVSKEVRQGAQKSNGFAKRMLNYNQQDQYYIDVQEAEEQALLPPSKAAGRPKNFVEDEAIKDGLSTEGLKICDRSLTYVMETEDAGFGNSLMRLWMSYGLAKAEKRAFFIDDTRWPYGKYSTYFQPPPSANCLPPPSSHIVPCPHTARHIVVSGATIKSTFGHAFTEEWEDARKMGVQRQSKIFGLARSGYEALFKLREDDETYVLQRALEMYGAVKSEGGLSIGMHVRHGDKHPLEYQYQKDYIPLARYIDTARDLYIDIVEGGSKLKKARSLFSSPFSSASSSSKSPLEARHTTSKMVLASDDPLVYESPELGPNSVRAQDRIVLATKAALEAAQQQSKKNTWIDEITGWEGGFYRDVFFSLGQPVGNAGDIKKVNEAAAIPESAMKLRELVGRAYLLDLAVLGKADTVVCTVSSITFYVDIISPFAYIAFYILKNSPVFKQVEINYVPILLGGLMNACGNTPPLKIKNKDKWIDAERRRWCTHFNVPISETSPPGFPINTLPIQRALTSLSLSHPQKLESAIALFWDNFWVHYTEPTKPENLVAILRTVLGSDEEARKVLDRTKEDEVKKVLSGNTSKAFEDGAFGLPWFVATNAKGETEGYWGVDHMGQLCDHLGLERPTDASGLNHLTNALRSRKAVTQYHRNNNLADDDEKPPTPKPRTSTVSLEANPLTEDEGVLQIEFEIFCFLYTLSRTREVVREVWLTYHKGDVSATTAALVADLAQSHIHQTVDALVEEVELRPGDLGLTVPELFSRDEFKFSSFYLKVLNTLLGRTRDVLKVRDTPAEENAMNASLFIIVHAILAGLSMCKKRRQQQLESRKKKPKPKLKMPLPRHRRNIRTDQAHHTTYLPTSPHQNRKKDTKKPPFRIPDFFTEQQMHAGLLSTMKTELHTCVDYLSFYHRAYALILQIRNKLLLSNEIHQQQSADTDTAPEVSNMALIVELFRGLRIESEMKGKKEEGG</sequence>
<dbReference type="SUPFAM" id="SSF52833">
    <property type="entry name" value="Thioredoxin-like"/>
    <property type="match status" value="1"/>
</dbReference>
<comment type="caution">
    <text evidence="11">The sequence shown here is derived from an EMBL/GenBank/DDBJ whole genome shotgun (WGS) entry which is preliminary data.</text>
</comment>
<gene>
    <name evidence="11" type="ORF">DDE83_004737</name>
</gene>
<comment type="catalytic activity">
    <reaction evidence="4">
        <text>RX + glutathione = an S-substituted glutathione + a halide anion + H(+)</text>
        <dbReference type="Rhea" id="RHEA:16437"/>
        <dbReference type="ChEBI" id="CHEBI:15378"/>
        <dbReference type="ChEBI" id="CHEBI:16042"/>
        <dbReference type="ChEBI" id="CHEBI:17792"/>
        <dbReference type="ChEBI" id="CHEBI:57925"/>
        <dbReference type="ChEBI" id="CHEBI:90779"/>
        <dbReference type="EC" id="2.5.1.18"/>
    </reaction>
</comment>
<evidence type="ECO:0000256" key="6">
    <source>
        <dbReference type="ARBA" id="ARBA00083519"/>
    </source>
</evidence>
<evidence type="ECO:0000256" key="1">
    <source>
        <dbReference type="ARBA" id="ARBA00006494"/>
    </source>
</evidence>
<evidence type="ECO:0000313" key="12">
    <source>
        <dbReference type="Proteomes" id="UP000249619"/>
    </source>
</evidence>
<protein>
    <recommendedName>
        <fullName evidence="5">Glutathione S-transferase kappa 1</fullName>
        <ecNumber evidence="2">2.5.1.18</ecNumber>
    </recommendedName>
    <alternativeName>
        <fullName evidence="6">GST class-kappa</fullName>
    </alternativeName>
</protein>
<dbReference type="InterPro" id="IPR051924">
    <property type="entry name" value="GST_Kappa/NadH"/>
</dbReference>
<dbReference type="GO" id="GO:0005777">
    <property type="term" value="C:peroxisome"/>
    <property type="evidence" value="ECO:0007669"/>
    <property type="project" value="TreeGrafter"/>
</dbReference>